<protein>
    <submittedName>
        <fullName evidence="2">M48 family metallopeptidase</fullName>
    </submittedName>
</protein>
<keyword evidence="3" id="KW-1185">Reference proteome</keyword>
<dbReference type="Gene3D" id="3.30.2010.10">
    <property type="entry name" value="Metalloproteases ('zincins'), catalytic domain"/>
    <property type="match status" value="1"/>
</dbReference>
<dbReference type="EMBL" id="VWPJ01000047">
    <property type="protein sequence ID" value="KAA5602636.1"/>
    <property type="molecule type" value="Genomic_DNA"/>
</dbReference>
<reference evidence="2 3" key="1">
    <citation type="submission" date="2019-09" db="EMBL/GenBank/DDBJ databases">
        <title>Genome sequence of Roseospira marina, one of the more divergent members of the non-sulfur purple photosynthetic bacterial family, the Rhodospirillaceae.</title>
        <authorList>
            <person name="Meyer T."/>
            <person name="Kyndt J."/>
        </authorList>
    </citation>
    <scope>NUCLEOTIDE SEQUENCE [LARGE SCALE GENOMIC DNA]</scope>
    <source>
        <strain evidence="2 3">DSM 15113</strain>
    </source>
</reference>
<evidence type="ECO:0000313" key="2">
    <source>
        <dbReference type="EMBL" id="KAA5602636.1"/>
    </source>
</evidence>
<dbReference type="OrthoDB" id="9795402at2"/>
<feature type="domain" description="YgjP-like metallopeptidase" evidence="1">
    <location>
        <begin position="70"/>
        <end position="281"/>
    </location>
</feature>
<dbReference type="CDD" id="cd07344">
    <property type="entry name" value="M48_yhfN_like"/>
    <property type="match status" value="1"/>
</dbReference>
<evidence type="ECO:0000313" key="3">
    <source>
        <dbReference type="Proteomes" id="UP000324065"/>
    </source>
</evidence>
<sequence length="286" mass="32514">MGRACFSGVGATLDFPTIGQQQRVPVRRTGRHRHGLHGGRACQPRGILILNETIHLDDLTFRVQRSARRKTVGVTVERDASLVAHLPKHVDIDDATALIRTKLVWVYQKLAAHKDIGREAVFRRPEFVDGEGFYFLGRHYRLKLVDVGAGEPPVPTVRFDGDRLLFKRQQVASGEKRIAEYYTRAAHPYLTGAVNRWKGIVGVEPGRYVQVMDLGFRWASCSQDGTLNFHWRMMQLPPPVIDYVVVHELAHLKVADHSAAFWNEVARVLPSYQTHRNWLRDKGGEL</sequence>
<dbReference type="PANTHER" id="PTHR30399:SF1">
    <property type="entry name" value="UTP PYROPHOSPHATASE"/>
    <property type="match status" value="1"/>
</dbReference>
<evidence type="ECO:0000259" key="1">
    <source>
        <dbReference type="Pfam" id="PF01863"/>
    </source>
</evidence>
<dbReference type="InterPro" id="IPR053136">
    <property type="entry name" value="UTP_pyrophosphatase-like"/>
</dbReference>
<dbReference type="Pfam" id="PF01863">
    <property type="entry name" value="YgjP-like"/>
    <property type="match status" value="1"/>
</dbReference>
<dbReference type="AlphaFoldDB" id="A0A5M6I362"/>
<dbReference type="Proteomes" id="UP000324065">
    <property type="component" value="Unassembled WGS sequence"/>
</dbReference>
<comment type="caution">
    <text evidence="2">The sequence shown here is derived from an EMBL/GenBank/DDBJ whole genome shotgun (WGS) entry which is preliminary data.</text>
</comment>
<name>A0A5M6I362_9PROT</name>
<organism evidence="2 3">
    <name type="scientific">Roseospira marina</name>
    <dbReference type="NCBI Taxonomy" id="140057"/>
    <lineage>
        <taxon>Bacteria</taxon>
        <taxon>Pseudomonadati</taxon>
        <taxon>Pseudomonadota</taxon>
        <taxon>Alphaproteobacteria</taxon>
        <taxon>Rhodospirillales</taxon>
        <taxon>Rhodospirillaceae</taxon>
        <taxon>Roseospira</taxon>
    </lineage>
</organism>
<dbReference type="InterPro" id="IPR002725">
    <property type="entry name" value="YgjP-like_metallopeptidase"/>
</dbReference>
<gene>
    <name evidence="2" type="ORF">F1188_20400</name>
</gene>
<proteinExistence type="predicted"/>
<dbReference type="PANTHER" id="PTHR30399">
    <property type="entry name" value="UNCHARACTERIZED PROTEIN YGJP"/>
    <property type="match status" value="1"/>
</dbReference>
<accession>A0A5M6I362</accession>